<dbReference type="HOGENOM" id="CLU_032903_0_0_14"/>
<dbReference type="STRING" id="35623.Aocu_00110"/>
<comment type="similarity">
    <text evidence="1">In the C-terminal section; belongs to the transposase 35 family.</text>
</comment>
<keyword evidence="2" id="KW-0815">Transposition</keyword>
<keyword evidence="12" id="KW-1185">Reference proteome</keyword>
<evidence type="ECO:0000256" key="5">
    <source>
        <dbReference type="ARBA" id="ARBA00023125"/>
    </source>
</evidence>
<name>A0A061AHI6_9MOLU</name>
<evidence type="ECO:0000256" key="4">
    <source>
        <dbReference type="ARBA" id="ARBA00022833"/>
    </source>
</evidence>
<feature type="domain" description="Probable transposase IS891/IS1136/IS1341" evidence="7">
    <location>
        <begin position="161"/>
        <end position="278"/>
    </location>
</feature>
<dbReference type="EMBL" id="LK028559">
    <property type="protein sequence ID" value="CDR30442.1"/>
    <property type="molecule type" value="Genomic_DNA"/>
</dbReference>
<dbReference type="GO" id="GO:0006310">
    <property type="term" value="P:DNA recombination"/>
    <property type="evidence" value="ECO:0007669"/>
    <property type="project" value="UniProtKB-KW"/>
</dbReference>
<evidence type="ECO:0000313" key="10">
    <source>
        <dbReference type="EMBL" id="CDR30084.1"/>
    </source>
</evidence>
<dbReference type="InterPro" id="IPR010095">
    <property type="entry name" value="Cas12f1-like_TNB"/>
</dbReference>
<evidence type="ECO:0000256" key="1">
    <source>
        <dbReference type="ARBA" id="ARBA00008761"/>
    </source>
</evidence>
<dbReference type="Pfam" id="PF01385">
    <property type="entry name" value="OrfB_IS605"/>
    <property type="match status" value="1"/>
</dbReference>
<sequence length="373" mass="43856">MHIAYKFRIYPNPEQQILITKTLGACRFIWNQMLSDKIAHYESTKEMLYNTPARYKEAFSFLNEVDSLALANRQLHLERAFKSFFSKQTSFPNFQARKKDYGYTTNIVNGNIKVLDGFIKLPKLGLVKLKKHRHIPEDYKLRSVTVSKSKTGKYYISILLDYETVISPCEVKTTIGLDFDMTNFYVDSEGNRYAYPESILLDQQKLRRLQSSLSRRYQPNKKQKDQSKNYFKQQHKVAILHERITNKRLDFLHKLSDSIAKTSDSVSIETLDLKQMATSNKHYAKQISRFGWYKFITLLEYKLNRLGKTLVKIDKWYPSSKMCSRCGHLKTELKLSERIYSCEHCRQNMDRDYNAAVNIRNKGLELLKVENLA</sequence>
<dbReference type="PATRIC" id="fig|35623.3.peg.11"/>
<keyword evidence="4" id="KW-0862">Zinc</keyword>
<reference evidence="12" key="2">
    <citation type="submission" date="2014-05" db="EMBL/GenBank/DDBJ databases">
        <authorList>
            <person name="Kube M."/>
        </authorList>
    </citation>
    <scope>NUCLEOTIDE SEQUENCE [LARGE SCALE GENOMIC DNA]</scope>
</reference>
<evidence type="ECO:0000256" key="2">
    <source>
        <dbReference type="ARBA" id="ARBA00022578"/>
    </source>
</evidence>
<dbReference type="InterPro" id="IPR021027">
    <property type="entry name" value="Transposase_put_HTH"/>
</dbReference>
<dbReference type="Pfam" id="PF12323">
    <property type="entry name" value="HTH_OrfB_IS605"/>
    <property type="match status" value="1"/>
</dbReference>
<dbReference type="AlphaFoldDB" id="A0A061AHI6"/>
<evidence type="ECO:0000259" key="8">
    <source>
        <dbReference type="Pfam" id="PF07282"/>
    </source>
</evidence>
<dbReference type="Proteomes" id="UP000032434">
    <property type="component" value="Chromosome 1"/>
</dbReference>
<dbReference type="GO" id="GO:0046872">
    <property type="term" value="F:metal ion binding"/>
    <property type="evidence" value="ECO:0007669"/>
    <property type="project" value="UniProtKB-KW"/>
</dbReference>
<reference evidence="11" key="1">
    <citation type="submission" date="2014-05" db="EMBL/GenBank/DDBJ databases">
        <authorList>
            <person name="Kube Michael"/>
        </authorList>
    </citation>
    <scope>NUCLEOTIDE SEQUENCE</scope>
</reference>
<dbReference type="GO" id="GO:0032196">
    <property type="term" value="P:transposition"/>
    <property type="evidence" value="ECO:0007669"/>
    <property type="project" value="UniProtKB-KW"/>
</dbReference>
<organism evidence="11 12">
    <name type="scientific">Acholeplasma oculi</name>
    <dbReference type="NCBI Taxonomy" id="35623"/>
    <lineage>
        <taxon>Bacteria</taxon>
        <taxon>Bacillati</taxon>
        <taxon>Mycoplasmatota</taxon>
        <taxon>Mollicutes</taxon>
        <taxon>Acholeplasmatales</taxon>
        <taxon>Acholeplasmataceae</taxon>
        <taxon>Acholeplasma</taxon>
    </lineage>
</organism>
<evidence type="ECO:0000313" key="12">
    <source>
        <dbReference type="Proteomes" id="UP000032434"/>
    </source>
</evidence>
<evidence type="ECO:0000313" key="11">
    <source>
        <dbReference type="EMBL" id="CDR30442.1"/>
    </source>
</evidence>
<evidence type="ECO:0000256" key="6">
    <source>
        <dbReference type="ARBA" id="ARBA00023172"/>
    </source>
</evidence>
<dbReference type="NCBIfam" id="TIGR01766">
    <property type="entry name" value="IS200/IS605 family accessory protein TnpB-like domain"/>
    <property type="match status" value="1"/>
</dbReference>
<evidence type="ECO:0000256" key="3">
    <source>
        <dbReference type="ARBA" id="ARBA00022723"/>
    </source>
</evidence>
<gene>
    <name evidence="10" type="ORF">Aocu_00110</name>
    <name evidence="11" type="ORF">Aocu_03690</name>
</gene>
<dbReference type="NCBIfam" id="NF040570">
    <property type="entry name" value="guided_TnpB"/>
    <property type="match status" value="1"/>
</dbReference>
<dbReference type="KEGG" id="aoc:Aocu_03690"/>
<dbReference type="GO" id="GO:0003677">
    <property type="term" value="F:DNA binding"/>
    <property type="evidence" value="ECO:0007669"/>
    <property type="project" value="UniProtKB-KW"/>
</dbReference>
<proteinExistence type="inferred from homology"/>
<evidence type="ECO:0000259" key="7">
    <source>
        <dbReference type="Pfam" id="PF01385"/>
    </source>
</evidence>
<feature type="domain" description="Cas12f1-like TNB" evidence="8">
    <location>
        <begin position="292"/>
        <end position="359"/>
    </location>
</feature>
<keyword evidence="6" id="KW-0233">DNA recombination</keyword>
<feature type="domain" description="Transposase putative helix-turn-helix" evidence="9">
    <location>
        <begin position="1"/>
        <end position="45"/>
    </location>
</feature>
<accession>A0A061AHI6</accession>
<keyword evidence="5" id="KW-0238">DNA-binding</keyword>
<dbReference type="RefSeq" id="WP_045749946.1">
    <property type="nucleotide sequence ID" value="NZ_FUZK01000002.1"/>
</dbReference>
<dbReference type="Pfam" id="PF07282">
    <property type="entry name" value="Cas12f1-like_TNB"/>
    <property type="match status" value="1"/>
</dbReference>
<protein>
    <submittedName>
        <fullName evidence="11">Transposase OrfB</fullName>
    </submittedName>
    <submittedName>
        <fullName evidence="10">Transposase, IS605 OrfB</fullName>
    </submittedName>
</protein>
<evidence type="ECO:0000259" key="9">
    <source>
        <dbReference type="Pfam" id="PF12323"/>
    </source>
</evidence>
<dbReference type="KEGG" id="aoc:Aocu_00110"/>
<keyword evidence="3" id="KW-0479">Metal-binding</keyword>
<dbReference type="EMBL" id="LK028559">
    <property type="protein sequence ID" value="CDR30084.1"/>
    <property type="molecule type" value="Genomic_DNA"/>
</dbReference>
<dbReference type="InterPro" id="IPR001959">
    <property type="entry name" value="Transposase"/>
</dbReference>
<dbReference type="InParanoid" id="A0A061AHI6"/>